<protein>
    <submittedName>
        <fullName evidence="2">CYTH domain-containing protein</fullName>
    </submittedName>
</protein>
<dbReference type="SMART" id="SM01118">
    <property type="entry name" value="CYTH"/>
    <property type="match status" value="1"/>
</dbReference>
<dbReference type="InterPro" id="IPR023577">
    <property type="entry name" value="CYTH_domain"/>
</dbReference>
<comment type="caution">
    <text evidence="2">The sequence shown here is derived from an EMBL/GenBank/DDBJ whole genome shotgun (WGS) entry which is preliminary data.</text>
</comment>
<keyword evidence="3" id="KW-1185">Reference proteome</keyword>
<accession>A0ABV9C2B8</accession>
<feature type="domain" description="CYTH" evidence="1">
    <location>
        <begin position="2"/>
        <end position="156"/>
    </location>
</feature>
<dbReference type="SUPFAM" id="SSF55154">
    <property type="entry name" value="CYTH-like phosphatases"/>
    <property type="match status" value="1"/>
</dbReference>
<sequence>MGIEIERKFLLNDDGWRESVERSERIAQGYLVGAQALRDGTARASVRVRRSGDHAWLNIKSAQLGIERAEFEYPMPLADAEEMLATLCDGVLEKIRHHVRVDGALFEIDEFFGDNAGLVVAEIELTAPEAAFPQPSWLGREVSHLVGYYNVNLIAHPYAHWTQDERDAAREPTSC</sequence>
<dbReference type="Gene3D" id="2.40.320.10">
    <property type="entry name" value="Hypothetical Protein Pfu-838710-001"/>
    <property type="match status" value="1"/>
</dbReference>
<dbReference type="PANTHER" id="PTHR40114:SF1">
    <property type="entry name" value="SLR0698 PROTEIN"/>
    <property type="match status" value="1"/>
</dbReference>
<name>A0ABV9C2B8_9GAMM</name>
<dbReference type="PANTHER" id="PTHR40114">
    <property type="entry name" value="SLR0698 PROTEIN"/>
    <property type="match status" value="1"/>
</dbReference>
<proteinExistence type="predicted"/>
<evidence type="ECO:0000313" key="2">
    <source>
        <dbReference type="EMBL" id="MFC4526827.1"/>
    </source>
</evidence>
<dbReference type="RefSeq" id="WP_266148721.1">
    <property type="nucleotide sequence ID" value="NZ_CP064028.1"/>
</dbReference>
<gene>
    <name evidence="2" type="ORF">ACFO5W_09325</name>
</gene>
<dbReference type="InterPro" id="IPR012042">
    <property type="entry name" value="NeuTTM/CthTTM-like"/>
</dbReference>
<dbReference type="CDD" id="cd07891">
    <property type="entry name" value="CYTH-like_CthTTM-like_1"/>
    <property type="match status" value="1"/>
</dbReference>
<evidence type="ECO:0000259" key="1">
    <source>
        <dbReference type="PROSITE" id="PS51707"/>
    </source>
</evidence>
<evidence type="ECO:0000313" key="3">
    <source>
        <dbReference type="Proteomes" id="UP001595961"/>
    </source>
</evidence>
<reference evidence="3" key="1">
    <citation type="journal article" date="2019" name="Int. J. Syst. Evol. Microbiol.">
        <title>The Global Catalogue of Microorganisms (GCM) 10K type strain sequencing project: providing services to taxonomists for standard genome sequencing and annotation.</title>
        <authorList>
            <consortium name="The Broad Institute Genomics Platform"/>
            <consortium name="The Broad Institute Genome Sequencing Center for Infectious Disease"/>
            <person name="Wu L."/>
            <person name="Ma J."/>
        </authorList>
    </citation>
    <scope>NUCLEOTIDE SEQUENCE [LARGE SCALE GENOMIC DNA]</scope>
    <source>
        <strain evidence="3">CCM 4481</strain>
    </source>
</reference>
<dbReference type="InterPro" id="IPR033469">
    <property type="entry name" value="CYTH-like_dom_sf"/>
</dbReference>
<dbReference type="PROSITE" id="PS51707">
    <property type="entry name" value="CYTH"/>
    <property type="match status" value="1"/>
</dbReference>
<dbReference type="PIRSF" id="PIRSF016487">
    <property type="entry name" value="CYTH_UCP016487"/>
    <property type="match status" value="1"/>
</dbReference>
<dbReference type="EMBL" id="JBHSGA010000017">
    <property type="protein sequence ID" value="MFC4526827.1"/>
    <property type="molecule type" value="Genomic_DNA"/>
</dbReference>
<organism evidence="2 3">
    <name type="scientific">Dyella halodurans</name>
    <dbReference type="NCBI Taxonomy" id="1920171"/>
    <lineage>
        <taxon>Bacteria</taxon>
        <taxon>Pseudomonadati</taxon>
        <taxon>Pseudomonadota</taxon>
        <taxon>Gammaproteobacteria</taxon>
        <taxon>Lysobacterales</taxon>
        <taxon>Rhodanobacteraceae</taxon>
        <taxon>Dyella</taxon>
    </lineage>
</organism>
<dbReference type="Pfam" id="PF01928">
    <property type="entry name" value="CYTH"/>
    <property type="match status" value="1"/>
</dbReference>
<dbReference type="Proteomes" id="UP001595961">
    <property type="component" value="Unassembled WGS sequence"/>
</dbReference>